<gene>
    <name evidence="2" type="ORF">AWZ03_012630</name>
</gene>
<proteinExistence type="predicted"/>
<keyword evidence="1" id="KW-0732">Signal</keyword>
<dbReference type="OrthoDB" id="7845654at2759"/>
<dbReference type="AlphaFoldDB" id="A0A484AWB2"/>
<evidence type="ECO:0000256" key="1">
    <source>
        <dbReference type="SAM" id="SignalP"/>
    </source>
</evidence>
<dbReference type="Proteomes" id="UP000295192">
    <property type="component" value="Unassembled WGS sequence"/>
</dbReference>
<dbReference type="EMBL" id="LSRL02000448">
    <property type="protein sequence ID" value="TDG40947.1"/>
    <property type="molecule type" value="Genomic_DNA"/>
</dbReference>
<dbReference type="OMA" id="RNAWQSM"/>
<protein>
    <recommendedName>
        <fullName evidence="4">Apolipoprotein C-IV</fullName>
    </recommendedName>
</protein>
<keyword evidence="3" id="KW-1185">Reference proteome</keyword>
<evidence type="ECO:0008006" key="4">
    <source>
        <dbReference type="Google" id="ProtNLM"/>
    </source>
</evidence>
<sequence>MISTWRLAFGLVLALGALGLLASGQTDLELDYSDEYDSVRPMLEQPDEPRLEHRLTAAAQEFGESIRDAWQSIADSFKNYFEELRVAFADGIDDNVEPLPVNT</sequence>
<dbReference type="KEGG" id="dnv:108657483"/>
<comment type="caution">
    <text evidence="2">The sequence shown here is derived from an EMBL/GenBank/DDBJ whole genome shotgun (WGS) entry which is preliminary data.</text>
</comment>
<feature type="signal peptide" evidence="1">
    <location>
        <begin position="1"/>
        <end position="24"/>
    </location>
</feature>
<evidence type="ECO:0000313" key="2">
    <source>
        <dbReference type="EMBL" id="TDG40947.1"/>
    </source>
</evidence>
<accession>A0A484AWB2</accession>
<reference evidence="2 3" key="1">
    <citation type="journal article" date="2019" name="J. Hered.">
        <title>An Improved Genome Assembly for Drosophila navojoa, the Basal Species in the mojavensis Cluster.</title>
        <authorList>
            <person name="Vanderlinde T."/>
            <person name="Dupim E.G."/>
            <person name="Nazario-Yepiz N.O."/>
            <person name="Carvalho A.B."/>
        </authorList>
    </citation>
    <scope>NUCLEOTIDE SEQUENCE [LARGE SCALE GENOMIC DNA]</scope>
    <source>
        <strain evidence="2">Navoj_Jal97</strain>
        <tissue evidence="2">Whole organism</tissue>
    </source>
</reference>
<feature type="chain" id="PRO_5019767826" description="Apolipoprotein C-IV" evidence="1">
    <location>
        <begin position="25"/>
        <end position="103"/>
    </location>
</feature>
<name>A0A484AWB2_DRONA</name>
<evidence type="ECO:0000313" key="3">
    <source>
        <dbReference type="Proteomes" id="UP000295192"/>
    </source>
</evidence>
<organism evidence="2 3">
    <name type="scientific">Drosophila navojoa</name>
    <name type="common">Fruit fly</name>
    <dbReference type="NCBI Taxonomy" id="7232"/>
    <lineage>
        <taxon>Eukaryota</taxon>
        <taxon>Metazoa</taxon>
        <taxon>Ecdysozoa</taxon>
        <taxon>Arthropoda</taxon>
        <taxon>Hexapoda</taxon>
        <taxon>Insecta</taxon>
        <taxon>Pterygota</taxon>
        <taxon>Neoptera</taxon>
        <taxon>Endopterygota</taxon>
        <taxon>Diptera</taxon>
        <taxon>Brachycera</taxon>
        <taxon>Muscomorpha</taxon>
        <taxon>Ephydroidea</taxon>
        <taxon>Drosophilidae</taxon>
        <taxon>Drosophila</taxon>
    </lineage>
</organism>